<keyword evidence="1" id="KW-1185">Reference proteome</keyword>
<organism evidence="1 2">
    <name type="scientific">Caenorhabditis tropicalis</name>
    <dbReference type="NCBI Taxonomy" id="1561998"/>
    <lineage>
        <taxon>Eukaryota</taxon>
        <taxon>Metazoa</taxon>
        <taxon>Ecdysozoa</taxon>
        <taxon>Nematoda</taxon>
        <taxon>Chromadorea</taxon>
        <taxon>Rhabditida</taxon>
        <taxon>Rhabditina</taxon>
        <taxon>Rhabditomorpha</taxon>
        <taxon>Rhabditoidea</taxon>
        <taxon>Rhabditidae</taxon>
        <taxon>Peloderinae</taxon>
        <taxon>Caenorhabditis</taxon>
    </lineage>
</organism>
<dbReference type="Proteomes" id="UP000095282">
    <property type="component" value="Unplaced"/>
</dbReference>
<reference evidence="2" key="1">
    <citation type="submission" date="2016-11" db="UniProtKB">
        <authorList>
            <consortium name="WormBaseParasite"/>
        </authorList>
    </citation>
    <scope>IDENTIFICATION</scope>
</reference>
<proteinExistence type="predicted"/>
<dbReference type="STRING" id="1561998.A0A1I7TPB2"/>
<dbReference type="AlphaFoldDB" id="A0A1I7TPB2"/>
<accession>A0A1I7TPB2</accession>
<sequence>MDFPKKTLTTEQEMFLYELETSKSCPMENLVIYDTDNIQQFVFALQISQYDKNTQNVCYLHHESILEALQELIQLKEYCQGRRYKTQWKDSEILRISHRLCHKKREIWNTGKRHFIISKINHITDDSIFPPPIYGREQMPIHEFSPRDI</sequence>
<dbReference type="WBParaSite" id="Csp11.Scaffold629.g10429.t1">
    <property type="protein sequence ID" value="Csp11.Scaffold629.g10429.t1"/>
    <property type="gene ID" value="Csp11.Scaffold629.g10429"/>
</dbReference>
<protein>
    <submittedName>
        <fullName evidence="2">Transposase</fullName>
    </submittedName>
</protein>
<evidence type="ECO:0000313" key="1">
    <source>
        <dbReference type="Proteomes" id="UP000095282"/>
    </source>
</evidence>
<name>A0A1I7TPB2_9PELO</name>
<evidence type="ECO:0000313" key="2">
    <source>
        <dbReference type="WBParaSite" id="Csp11.Scaffold629.g10429.t1"/>
    </source>
</evidence>
<dbReference type="eggNOG" id="KOG2176">
    <property type="taxonomic scope" value="Eukaryota"/>
</dbReference>